<dbReference type="EMBL" id="JAPZBO010000008">
    <property type="protein sequence ID" value="KAJ5307969.1"/>
    <property type="molecule type" value="Genomic_DNA"/>
</dbReference>
<feature type="transmembrane region" description="Helical" evidence="18">
    <location>
        <begin position="1131"/>
        <end position="1152"/>
    </location>
</feature>
<dbReference type="GO" id="GO:0016887">
    <property type="term" value="F:ATP hydrolysis activity"/>
    <property type="evidence" value="ECO:0007669"/>
    <property type="project" value="InterPro"/>
</dbReference>
<keyword evidence="11" id="KW-1278">Translocase</keyword>
<proteinExistence type="inferred from homology"/>
<dbReference type="SFLD" id="SFLDG00002">
    <property type="entry name" value="C1.7:_P-type_atpase_like"/>
    <property type="match status" value="1"/>
</dbReference>
<keyword evidence="24" id="KW-1185">Reference proteome</keyword>
<accession>A0A9W9U292</accession>
<dbReference type="FunFam" id="1.20.1110.10:FF:000039">
    <property type="entry name" value="Calcium-transporting ATPase"/>
    <property type="match status" value="1"/>
</dbReference>
<evidence type="ECO:0000256" key="3">
    <source>
        <dbReference type="ARBA" id="ARBA00022554"/>
    </source>
</evidence>
<dbReference type="Pfam" id="PF13246">
    <property type="entry name" value="Cation_ATPase"/>
    <property type="match status" value="1"/>
</dbReference>
<keyword evidence="13 18" id="KW-0406">Ion transport</keyword>
<dbReference type="InterPro" id="IPR018303">
    <property type="entry name" value="ATPase_P-typ_P_site"/>
</dbReference>
<evidence type="ECO:0000256" key="9">
    <source>
        <dbReference type="ARBA" id="ARBA00022840"/>
    </source>
</evidence>
<dbReference type="NCBIfam" id="TIGR01494">
    <property type="entry name" value="ATPase_P-type"/>
    <property type="match status" value="2"/>
</dbReference>
<dbReference type="Gene3D" id="2.70.150.10">
    <property type="entry name" value="Calcium-transporting ATPase, cytoplasmic transduction domain A"/>
    <property type="match status" value="1"/>
</dbReference>
<feature type="domain" description="Cation-transporting P-type ATPase N-terminal" evidence="22">
    <location>
        <begin position="232"/>
        <end position="275"/>
    </location>
</feature>
<feature type="compositionally biased region" description="Basic and acidic residues" evidence="19">
    <location>
        <begin position="1236"/>
        <end position="1245"/>
    </location>
</feature>
<dbReference type="PANTHER" id="PTHR24093">
    <property type="entry name" value="CATION TRANSPORTING ATPASE"/>
    <property type="match status" value="1"/>
</dbReference>
<feature type="region of interest" description="Disordered" evidence="19">
    <location>
        <begin position="1"/>
        <end position="61"/>
    </location>
</feature>
<dbReference type="FunFam" id="3.40.50.1000:FF:000018">
    <property type="entry name" value="Calcium-transporting ATPase"/>
    <property type="match status" value="1"/>
</dbReference>
<dbReference type="EC" id="7.2.2.10" evidence="18"/>
<evidence type="ECO:0000256" key="7">
    <source>
        <dbReference type="ARBA" id="ARBA00022741"/>
    </source>
</evidence>
<keyword evidence="10" id="KW-0460">Magnesium</keyword>
<evidence type="ECO:0000256" key="10">
    <source>
        <dbReference type="ARBA" id="ARBA00022842"/>
    </source>
</evidence>
<dbReference type="InterPro" id="IPR044492">
    <property type="entry name" value="P_typ_ATPase_HD_dom"/>
</dbReference>
<dbReference type="Gene3D" id="3.40.50.1000">
    <property type="entry name" value="HAD superfamily/HAD-like"/>
    <property type="match status" value="1"/>
</dbReference>
<dbReference type="Pfam" id="PF00689">
    <property type="entry name" value="Cation_ATPase_C"/>
    <property type="match status" value="1"/>
</dbReference>
<feature type="transmembrane region" description="Helical" evidence="18">
    <location>
        <begin position="264"/>
        <end position="281"/>
    </location>
</feature>
<dbReference type="SUPFAM" id="SSF81665">
    <property type="entry name" value="Calcium ATPase, transmembrane domain M"/>
    <property type="match status" value="1"/>
</dbReference>
<keyword evidence="14 18" id="KW-0472">Membrane</keyword>
<dbReference type="Gene3D" id="1.20.1110.10">
    <property type="entry name" value="Calcium-transporting ATPase, transmembrane domain"/>
    <property type="match status" value="1"/>
</dbReference>
<dbReference type="GO" id="GO:0005388">
    <property type="term" value="F:P-type calcium transporter activity"/>
    <property type="evidence" value="ECO:0007669"/>
    <property type="project" value="UniProtKB-EC"/>
</dbReference>
<evidence type="ECO:0000256" key="16">
    <source>
        <dbReference type="ARBA" id="ARBA00048694"/>
    </source>
</evidence>
<dbReference type="PROSITE" id="PS00154">
    <property type="entry name" value="ATPASE_E1_E2"/>
    <property type="match status" value="1"/>
</dbReference>
<comment type="caution">
    <text evidence="18">Lacks conserved residue(s) required for the propagation of feature annotation.</text>
</comment>
<comment type="similarity">
    <text evidence="15 18">Belongs to the cation transport ATPase (P-type) (TC 3.A.3) family.</text>
</comment>
<comment type="subcellular location">
    <subcellularLocation>
        <location evidence="18">Membrane</location>
        <topology evidence="18">Multi-pass membrane protein</topology>
    </subcellularLocation>
    <subcellularLocation>
        <location evidence="1">Vacuole membrane</location>
        <topology evidence="1">Multi-pass membrane protein</topology>
    </subcellularLocation>
</comment>
<evidence type="ECO:0000256" key="18">
    <source>
        <dbReference type="RuleBase" id="RU361146"/>
    </source>
</evidence>
<dbReference type="PRINTS" id="PR00119">
    <property type="entry name" value="CATATPASE"/>
</dbReference>
<dbReference type="OrthoDB" id="3352408at2759"/>
<evidence type="ECO:0000256" key="6">
    <source>
        <dbReference type="ARBA" id="ARBA00022723"/>
    </source>
</evidence>
<dbReference type="InterPro" id="IPR001757">
    <property type="entry name" value="P_typ_ATPase"/>
</dbReference>
<evidence type="ECO:0000256" key="19">
    <source>
        <dbReference type="SAM" id="MobiDB-lite"/>
    </source>
</evidence>
<comment type="function">
    <text evidence="18">Catalyzes the hydrolysis of ATP coupled with the transport of calcium.</text>
</comment>
<comment type="function">
    <text evidence="17">This magnesium-dependent enzyme catalyzes the hydrolysis of ATP coupled with the transport of calcium. Transports the calcium to the vacuole and participates in the control of the cytosolic free calcium.</text>
</comment>
<dbReference type="InterPro" id="IPR023298">
    <property type="entry name" value="ATPase_P-typ_TM_dom_sf"/>
</dbReference>
<dbReference type="GO" id="GO:0005886">
    <property type="term" value="C:plasma membrane"/>
    <property type="evidence" value="ECO:0007669"/>
    <property type="project" value="TreeGrafter"/>
</dbReference>
<comment type="catalytic activity">
    <reaction evidence="16 18">
        <text>Ca(2+)(in) + ATP + H2O = Ca(2+)(out) + ADP + phosphate + H(+)</text>
        <dbReference type="Rhea" id="RHEA:18105"/>
        <dbReference type="ChEBI" id="CHEBI:15377"/>
        <dbReference type="ChEBI" id="CHEBI:15378"/>
        <dbReference type="ChEBI" id="CHEBI:29108"/>
        <dbReference type="ChEBI" id="CHEBI:30616"/>
        <dbReference type="ChEBI" id="CHEBI:43474"/>
        <dbReference type="ChEBI" id="CHEBI:456216"/>
        <dbReference type="EC" id="7.2.2.10"/>
    </reaction>
</comment>
<dbReference type="InterPro" id="IPR008250">
    <property type="entry name" value="ATPase_P-typ_transduc_dom_A_sf"/>
</dbReference>
<keyword evidence="3" id="KW-0926">Vacuole</keyword>
<dbReference type="FunFam" id="3.40.1110.10:FF:000031">
    <property type="entry name" value="Calcium-transporting ATPase"/>
    <property type="match status" value="1"/>
</dbReference>
<dbReference type="InterPro" id="IPR023214">
    <property type="entry name" value="HAD_sf"/>
</dbReference>
<dbReference type="PANTHER" id="PTHR24093:SF423">
    <property type="entry name" value="CALCIUM-TRANSPORTING ATPASE"/>
    <property type="match status" value="1"/>
</dbReference>
<dbReference type="FunFam" id="3.40.50.1000:FF:000001">
    <property type="entry name" value="Phospholipid-transporting ATPase IC"/>
    <property type="match status" value="1"/>
</dbReference>
<evidence type="ECO:0000256" key="17">
    <source>
        <dbReference type="ARBA" id="ARBA00059328"/>
    </source>
</evidence>
<evidence type="ECO:0000256" key="5">
    <source>
        <dbReference type="ARBA" id="ARBA00022692"/>
    </source>
</evidence>
<dbReference type="SFLD" id="SFLDS00003">
    <property type="entry name" value="Haloacid_Dehalogenase"/>
    <property type="match status" value="1"/>
</dbReference>
<dbReference type="CDD" id="cd02081">
    <property type="entry name" value="P-type_ATPase_Ca_PMCA-like"/>
    <property type="match status" value="1"/>
</dbReference>
<keyword evidence="7 18" id="KW-0547">Nucleotide-binding</keyword>
<feature type="transmembrane region" description="Helical" evidence="18">
    <location>
        <begin position="1099"/>
        <end position="1119"/>
    </location>
</feature>
<evidence type="ECO:0000256" key="14">
    <source>
        <dbReference type="ARBA" id="ARBA00023136"/>
    </source>
</evidence>
<dbReference type="GO" id="GO:0005524">
    <property type="term" value="F:ATP binding"/>
    <property type="evidence" value="ECO:0007669"/>
    <property type="project" value="UniProtKB-KW"/>
</dbReference>
<dbReference type="GO" id="GO:0005774">
    <property type="term" value="C:vacuolar membrane"/>
    <property type="evidence" value="ECO:0007669"/>
    <property type="project" value="UniProtKB-SubCell"/>
</dbReference>
<keyword evidence="2 18" id="KW-0813">Transport</keyword>
<keyword evidence="9 18" id="KW-0067">ATP-binding</keyword>
<gene>
    <name evidence="23" type="ORF">N7476_008625</name>
</gene>
<evidence type="ECO:0000259" key="22">
    <source>
        <dbReference type="Pfam" id="PF00690"/>
    </source>
</evidence>
<evidence type="ECO:0000313" key="23">
    <source>
        <dbReference type="EMBL" id="KAJ5307969.1"/>
    </source>
</evidence>
<evidence type="ECO:0000256" key="8">
    <source>
        <dbReference type="ARBA" id="ARBA00022837"/>
    </source>
</evidence>
<keyword evidence="6" id="KW-0479">Metal-binding</keyword>
<keyword evidence="5 18" id="KW-0812">Transmembrane</keyword>
<dbReference type="GO" id="GO:0006874">
    <property type="term" value="P:intracellular calcium ion homeostasis"/>
    <property type="evidence" value="ECO:0007669"/>
    <property type="project" value="TreeGrafter"/>
</dbReference>
<feature type="domain" description="Cation-transporting P-type ATPase C-terminal" evidence="21">
    <location>
        <begin position="973"/>
        <end position="1150"/>
    </location>
</feature>
<keyword evidence="4 18" id="KW-0109">Calcium transport</keyword>
<evidence type="ECO:0000313" key="24">
    <source>
        <dbReference type="Proteomes" id="UP001147746"/>
    </source>
</evidence>
<feature type="transmembrane region" description="Helical" evidence="18">
    <location>
        <begin position="505"/>
        <end position="532"/>
    </location>
</feature>
<evidence type="ECO:0000259" key="21">
    <source>
        <dbReference type="Pfam" id="PF00689"/>
    </source>
</evidence>
<dbReference type="Gene3D" id="3.40.1110.10">
    <property type="entry name" value="Calcium-transporting ATPase, cytoplasmic domain N"/>
    <property type="match status" value="1"/>
</dbReference>
<dbReference type="Pfam" id="PF00690">
    <property type="entry name" value="Cation_ATPase_N"/>
    <property type="match status" value="1"/>
</dbReference>
<feature type="transmembrane region" description="Helical" evidence="18">
    <location>
        <begin position="293"/>
        <end position="312"/>
    </location>
</feature>
<dbReference type="InterPro" id="IPR023299">
    <property type="entry name" value="ATPase_P-typ_cyto_dom_N"/>
</dbReference>
<evidence type="ECO:0000256" key="15">
    <source>
        <dbReference type="ARBA" id="ARBA00038148"/>
    </source>
</evidence>
<evidence type="ECO:0000256" key="4">
    <source>
        <dbReference type="ARBA" id="ARBA00022568"/>
    </source>
</evidence>
<comment type="caution">
    <text evidence="23">The sequence shown here is derived from an EMBL/GenBank/DDBJ whole genome shotgun (WGS) entry which is preliminary data.</text>
</comment>
<dbReference type="SUPFAM" id="SSF81653">
    <property type="entry name" value="Calcium ATPase, transduction domain A"/>
    <property type="match status" value="1"/>
</dbReference>
<dbReference type="SUPFAM" id="SSF81660">
    <property type="entry name" value="Metal cation-transporting ATPase, ATP-binding domain N"/>
    <property type="match status" value="1"/>
</dbReference>
<dbReference type="InterPro" id="IPR036412">
    <property type="entry name" value="HAD-like_sf"/>
</dbReference>
<feature type="compositionally biased region" description="Low complexity" evidence="19">
    <location>
        <begin position="1252"/>
        <end position="1261"/>
    </location>
</feature>
<feature type="region of interest" description="Disordered" evidence="19">
    <location>
        <begin position="1205"/>
        <end position="1261"/>
    </location>
</feature>
<dbReference type="NCBIfam" id="TIGR01517">
    <property type="entry name" value="ATPase-IIB_Ca"/>
    <property type="match status" value="1"/>
</dbReference>
<keyword evidence="12 18" id="KW-1133">Transmembrane helix</keyword>
<dbReference type="SUPFAM" id="SSF56784">
    <property type="entry name" value="HAD-like"/>
    <property type="match status" value="1"/>
</dbReference>
<organism evidence="23 24">
    <name type="scientific">Penicillium atrosanguineum</name>
    <dbReference type="NCBI Taxonomy" id="1132637"/>
    <lineage>
        <taxon>Eukaryota</taxon>
        <taxon>Fungi</taxon>
        <taxon>Dikarya</taxon>
        <taxon>Ascomycota</taxon>
        <taxon>Pezizomycotina</taxon>
        <taxon>Eurotiomycetes</taxon>
        <taxon>Eurotiomycetidae</taxon>
        <taxon>Eurotiales</taxon>
        <taxon>Aspergillaceae</taxon>
        <taxon>Penicillium</taxon>
    </lineage>
</organism>
<evidence type="ECO:0000256" key="13">
    <source>
        <dbReference type="ARBA" id="ARBA00023065"/>
    </source>
</evidence>
<evidence type="ECO:0000259" key="20">
    <source>
        <dbReference type="Pfam" id="PF00122"/>
    </source>
</evidence>
<keyword evidence="8 18" id="KW-0106">Calcium</keyword>
<dbReference type="InterPro" id="IPR006408">
    <property type="entry name" value="P-type_ATPase_IIB"/>
</dbReference>
<dbReference type="SFLD" id="SFLDF00027">
    <property type="entry name" value="p-type_atpase"/>
    <property type="match status" value="1"/>
</dbReference>
<dbReference type="AlphaFoldDB" id="A0A9W9U292"/>
<name>A0A9W9U292_9EURO</name>
<dbReference type="InterPro" id="IPR004014">
    <property type="entry name" value="ATPase_P-typ_cation-transptr_N"/>
</dbReference>
<dbReference type="Pfam" id="PF00122">
    <property type="entry name" value="E1-E2_ATPase"/>
    <property type="match status" value="1"/>
</dbReference>
<feature type="compositionally biased region" description="Polar residues" evidence="19">
    <location>
        <begin position="1"/>
        <end position="22"/>
    </location>
</feature>
<feature type="domain" description="P-type ATPase A" evidence="20">
    <location>
        <begin position="329"/>
        <end position="443"/>
    </location>
</feature>
<feature type="transmembrane region" description="Helical" evidence="18">
    <location>
        <begin position="1016"/>
        <end position="1042"/>
    </location>
</feature>
<evidence type="ECO:0000256" key="12">
    <source>
        <dbReference type="ARBA" id="ARBA00022989"/>
    </source>
</evidence>
<evidence type="ECO:0000256" key="2">
    <source>
        <dbReference type="ARBA" id="ARBA00022448"/>
    </source>
</evidence>
<feature type="compositionally biased region" description="Low complexity" evidence="19">
    <location>
        <begin position="28"/>
        <end position="41"/>
    </location>
</feature>
<protein>
    <recommendedName>
        <fullName evidence="18">Calcium-transporting ATPase</fullName>
        <ecNumber evidence="18">7.2.2.10</ecNumber>
    </recommendedName>
</protein>
<feature type="compositionally biased region" description="Polar residues" evidence="19">
    <location>
        <begin position="1205"/>
        <end position="1222"/>
    </location>
</feature>
<feature type="transmembrane region" description="Helical" evidence="18">
    <location>
        <begin position="463"/>
        <end position="485"/>
    </location>
</feature>
<dbReference type="GO" id="GO:0046872">
    <property type="term" value="F:metal ion binding"/>
    <property type="evidence" value="ECO:0007669"/>
    <property type="project" value="UniProtKB-KW"/>
</dbReference>
<dbReference type="InterPro" id="IPR006068">
    <property type="entry name" value="ATPase_P-typ_cation-transptr_C"/>
</dbReference>
<evidence type="ECO:0000256" key="1">
    <source>
        <dbReference type="ARBA" id="ARBA00004128"/>
    </source>
</evidence>
<dbReference type="FunFam" id="2.70.150.10:FF:000028">
    <property type="entry name" value="Calcium-transporting ATPase"/>
    <property type="match status" value="1"/>
</dbReference>
<reference evidence="23" key="2">
    <citation type="journal article" date="2023" name="IMA Fungus">
        <title>Comparative genomic study of the Penicillium genus elucidates a diverse pangenome and 15 lateral gene transfer events.</title>
        <authorList>
            <person name="Petersen C."/>
            <person name="Sorensen T."/>
            <person name="Nielsen M.R."/>
            <person name="Sondergaard T.E."/>
            <person name="Sorensen J.L."/>
            <person name="Fitzpatrick D.A."/>
            <person name="Frisvad J.C."/>
            <person name="Nielsen K.L."/>
        </authorList>
    </citation>
    <scope>NUCLEOTIDE SEQUENCE</scope>
    <source>
        <strain evidence="23">IBT 21472</strain>
    </source>
</reference>
<feature type="compositionally biased region" description="Low complexity" evidence="19">
    <location>
        <begin position="49"/>
        <end position="59"/>
    </location>
</feature>
<dbReference type="InterPro" id="IPR059000">
    <property type="entry name" value="ATPase_P-type_domA"/>
</dbReference>
<reference evidence="23" key="1">
    <citation type="submission" date="2022-12" db="EMBL/GenBank/DDBJ databases">
        <authorList>
            <person name="Petersen C."/>
        </authorList>
    </citation>
    <scope>NUCLEOTIDE SEQUENCE</scope>
    <source>
        <strain evidence="23">IBT 21472</strain>
    </source>
</reference>
<sequence length="1261" mass="136782">MASSNNPSGGQFLSPVVVTNPNGRERSLSVSSAAASSSSWSGPTDNDHSPTSPTSSLSPDMAWNQNSARLMVHHAQHRPSSSIDGDTLRPRSDSFASTANLTIRSRANSEVDPSFAAKYDDVPLAEALNPDPRDEADFQVNDNRFAFSPGQLNKMQNPKSLAAFHALGGLQGLERGLRTDLNAGLSVDEGRLEGTVAFQEVAPPVYNKRPSISKPALYASPVMASATGGDSFEDRIRIFSENKLPARKSTGFFKLFWIAYNDKIIILLTIAAVVSLSLGIYETVSGGTGVDWVEGVAICVAILIVTVVTAVNDWQKERQFAKLNKRNDDREVKVVRSGKSMMISVYDILVGDVLHLEPGDSVPADGILISGHGVKCDESSATGESDQMKKTAGQEVWLQIVEGRATKKLDPFLISGSKVLEGVGTYLVTSVGPYSSYGRIMISLQTTNDPTPLQVKLGKLADWIGYLGSAAAILLFFILLFRFIADLPNHPNVPPAEKGKEFVDILIVAVTVIVVAIPEGLPLAVTLALAFATTRMVKENNLVRVLRACETMGNATVICSDKTGTLTQNKMTVVAGTWGSDQSFSQPSESEIGIDAVSTSEIFQRCSAPVRDLISKSVALNSTAFEEDKDGCKEFVGSKTEVALLQLAKDYLGMDLALERGSAEIVQLVPFDSARKCMGVVYRHPSVGYRLLVKGAAEIMASACSTQITEIDMAKDTIHTEGLSDQDRQKILGIIDRYAQGSLRTIGMVYSDFASWPPKNGKKLEDDQSAADFDDVFHDMTWLGVVGIQDPLRPEVPPAIRKCHSAGVQVKMVTGDNVATATAIATSCGIKTEDGLVMEGPKFRQLSDEEMDIVIPRLQVLARSSPEDKRILVERLKALGETVAVTGDGTNDGPALRTADVGFSMGIAGTEVAKEASSIILLDDNFRSIVTAISWGRAVNDAVAKFLQFQITVNITAVTLTFVSSVYSSSNSSVLNAVQLLWVNLIMDTFAALALATDAPTEKILERKPVPKSASLFTLTMWKMILGQAVYQLAITFMLYFAGDKLLNAHLDSNDAALRSKQLSTVVFNTFVWMQIFNEFNNRRLDNHFNIFEGMFKNYWFMGINLIMIGGQVMIVYVGGQAFGVTRISGILWAVCLICALGCLPWAVVLRILPDRHFGIVFNAVVSGMNFILRPLSKGFKALVRGAKALFRPLSRFTRRANFRRNSQTTDTPLASSETPNSPVMDEEAPASTKLARLESHERPRTPPTIVVPPITVTTSP</sequence>
<evidence type="ECO:0000256" key="11">
    <source>
        <dbReference type="ARBA" id="ARBA00022967"/>
    </source>
</evidence>
<dbReference type="Proteomes" id="UP001147746">
    <property type="component" value="Unassembled WGS sequence"/>
</dbReference>